<comment type="caution">
    <text evidence="5">The sequence shown here is derived from an EMBL/GenBank/DDBJ whole genome shotgun (WGS) entry which is preliminary data.</text>
</comment>
<proteinExistence type="inferred from homology"/>
<dbReference type="Pfam" id="PF05701">
    <property type="entry name" value="WEMBL"/>
    <property type="match status" value="1"/>
</dbReference>
<evidence type="ECO:0000313" key="6">
    <source>
        <dbReference type="Proteomes" id="UP001174677"/>
    </source>
</evidence>
<dbReference type="EMBL" id="JARPOI010000009">
    <property type="protein sequence ID" value="KAJ9173039.1"/>
    <property type="molecule type" value="Genomic_DNA"/>
</dbReference>
<organism evidence="5 6">
    <name type="scientific">Hevea brasiliensis</name>
    <name type="common">Para rubber tree</name>
    <name type="synonym">Siphonia brasiliensis</name>
    <dbReference type="NCBI Taxonomy" id="3981"/>
    <lineage>
        <taxon>Eukaryota</taxon>
        <taxon>Viridiplantae</taxon>
        <taxon>Streptophyta</taxon>
        <taxon>Embryophyta</taxon>
        <taxon>Tracheophyta</taxon>
        <taxon>Spermatophyta</taxon>
        <taxon>Magnoliopsida</taxon>
        <taxon>eudicotyledons</taxon>
        <taxon>Gunneridae</taxon>
        <taxon>Pentapetalae</taxon>
        <taxon>rosids</taxon>
        <taxon>fabids</taxon>
        <taxon>Malpighiales</taxon>
        <taxon>Euphorbiaceae</taxon>
        <taxon>Crotonoideae</taxon>
        <taxon>Micrandreae</taxon>
        <taxon>Hevea</taxon>
    </lineage>
</organism>
<sequence length="597" mass="67977">MDRRAFDDRRRIGTVKAAINLYGERILEGSSSLKKPLMDLPEKSSSRAKELHTAKRDMARNKQSRRAAYSVKKQAESELWNAKKALKDLAFQTEESSSKARARMRDMEALKKSSKREDKALADRSFSSHKYEEMMRELEHVNQELSKLKLDMTSVLEEKTRAEKEIEGSCSKLMSNLSTAEALRKEIEEVNEEQVLVELARIEALKDYGEIEAQRKKEASEFSSERETTRNKTKDVIEEIDRSKELGSKLAGTLSEVNVLQNELKLVKYIEKKVLTNDTLKHSGVSFRKIENLEDSISLRSITEELEAAKKELASIREEGFQFMSSMDVIRSELKHVMEETFVLKKTEQKADLTVQNLNSKLLRAKSKLEAVTAAEAKAKSMVSNLSFTLEQLKTQAEVAKKEKELVSTETANIKVEIQKTVSEIDKTEERLPTAMQELEAEKASEAFALQNLQNLIENTMRARASASQQSSSITISKFEYEYLTGRAARAEEIADKKVAAAQAWVEALKANEKEILMKIEIAHREIRTTRVEEEQQAYRTETSLSGKRVAEGEIGNWRNKHEKNTQAENLERPLQRKSMKSNGNLTPRKSIKCNGN</sequence>
<comment type="similarity">
    <text evidence="1">Belongs to the WEB family.</text>
</comment>
<evidence type="ECO:0000256" key="4">
    <source>
        <dbReference type="SAM" id="MobiDB-lite"/>
    </source>
</evidence>
<dbReference type="InterPro" id="IPR008545">
    <property type="entry name" value="Web"/>
</dbReference>
<evidence type="ECO:0000256" key="3">
    <source>
        <dbReference type="SAM" id="Coils"/>
    </source>
</evidence>
<keyword evidence="6" id="KW-1185">Reference proteome</keyword>
<evidence type="ECO:0000256" key="1">
    <source>
        <dbReference type="ARBA" id="ARBA00005485"/>
    </source>
</evidence>
<protein>
    <recommendedName>
        <fullName evidence="7">Protein PLASTID MOVEMENT IMPAIRED 2</fullName>
    </recommendedName>
</protein>
<reference evidence="5" key="1">
    <citation type="journal article" date="2023" name="Plant Biotechnol. J.">
        <title>Chromosome-level wild Hevea brasiliensis genome provides new tools for genomic-assisted breeding and valuable loci to elevate rubber yield.</title>
        <authorList>
            <person name="Cheng H."/>
            <person name="Song X."/>
            <person name="Hu Y."/>
            <person name="Wu T."/>
            <person name="Yang Q."/>
            <person name="An Z."/>
            <person name="Feng S."/>
            <person name="Deng Z."/>
            <person name="Wu W."/>
            <person name="Zeng X."/>
            <person name="Tu M."/>
            <person name="Wang X."/>
            <person name="Huang H."/>
        </authorList>
    </citation>
    <scope>NUCLEOTIDE SEQUENCE</scope>
    <source>
        <strain evidence="5">MT/VB/25A 57/8</strain>
    </source>
</reference>
<feature type="region of interest" description="Disordered" evidence="4">
    <location>
        <begin position="35"/>
        <end position="67"/>
    </location>
</feature>
<feature type="compositionally biased region" description="Basic and acidic residues" evidence="4">
    <location>
        <begin position="36"/>
        <end position="60"/>
    </location>
</feature>
<feature type="region of interest" description="Disordered" evidence="4">
    <location>
        <begin position="540"/>
        <end position="597"/>
    </location>
</feature>
<keyword evidence="2 3" id="KW-0175">Coiled coil</keyword>
<evidence type="ECO:0000256" key="2">
    <source>
        <dbReference type="ARBA" id="ARBA00023054"/>
    </source>
</evidence>
<dbReference type="PANTHER" id="PTHR32054">
    <property type="entry name" value="HEAVY CHAIN, PUTATIVE, EXPRESSED-RELATED-RELATED"/>
    <property type="match status" value="1"/>
</dbReference>
<dbReference type="Proteomes" id="UP001174677">
    <property type="component" value="Chromosome 9"/>
</dbReference>
<feature type="coiled-coil region" evidence="3">
    <location>
        <begin position="128"/>
        <end position="200"/>
    </location>
</feature>
<feature type="coiled-coil region" evidence="3">
    <location>
        <begin position="355"/>
        <end position="470"/>
    </location>
</feature>
<evidence type="ECO:0008006" key="7">
    <source>
        <dbReference type="Google" id="ProtNLM"/>
    </source>
</evidence>
<accession>A0ABQ9LYE6</accession>
<dbReference type="PANTHER" id="PTHR32054:SF2">
    <property type="entry name" value="PROTEIN PLASTID MOVEMENT IMPAIRED 2"/>
    <property type="match status" value="1"/>
</dbReference>
<evidence type="ECO:0000313" key="5">
    <source>
        <dbReference type="EMBL" id="KAJ9173039.1"/>
    </source>
</evidence>
<name>A0ABQ9LYE6_HEVBR</name>
<feature type="compositionally biased region" description="Polar residues" evidence="4">
    <location>
        <begin position="581"/>
        <end position="597"/>
    </location>
</feature>
<feature type="compositionally biased region" description="Basic and acidic residues" evidence="4">
    <location>
        <begin position="563"/>
        <end position="575"/>
    </location>
</feature>
<gene>
    <name evidence="5" type="ORF">P3X46_016215</name>
</gene>